<evidence type="ECO:0000313" key="8">
    <source>
        <dbReference type="Proteomes" id="UP000249688"/>
    </source>
</evidence>
<dbReference type="PANTHER" id="PTHR43425">
    <property type="entry name" value="OXYGEN-INSENSITIVE NADPH NITROREDUCTASE"/>
    <property type="match status" value="1"/>
</dbReference>
<organism evidence="7 8">
    <name type="scientific">Humitalea rosea</name>
    <dbReference type="NCBI Taxonomy" id="990373"/>
    <lineage>
        <taxon>Bacteria</taxon>
        <taxon>Pseudomonadati</taxon>
        <taxon>Pseudomonadota</taxon>
        <taxon>Alphaproteobacteria</taxon>
        <taxon>Acetobacterales</taxon>
        <taxon>Roseomonadaceae</taxon>
        <taxon>Humitalea</taxon>
    </lineage>
</organism>
<dbReference type="OrthoDB" id="3181400at2"/>
<keyword evidence="8" id="KW-1185">Reference proteome</keyword>
<dbReference type="Proteomes" id="UP000249688">
    <property type="component" value="Unassembled WGS sequence"/>
</dbReference>
<name>A0A2W7KQH4_9PROT</name>
<keyword evidence="5" id="KW-0521">NADP</keyword>
<comment type="caution">
    <text evidence="7">The sequence shown here is derived from an EMBL/GenBank/DDBJ whole genome shotgun (WGS) entry which is preliminary data.</text>
</comment>
<keyword evidence="4 5" id="KW-0560">Oxidoreductase</keyword>
<keyword evidence="3 5" id="KW-0288">FMN</keyword>
<dbReference type="Pfam" id="PF00881">
    <property type="entry name" value="Nitroreductase"/>
    <property type="match status" value="1"/>
</dbReference>
<protein>
    <submittedName>
        <fullName evidence="7">Nitroreductase</fullName>
    </submittedName>
</protein>
<dbReference type="SUPFAM" id="SSF55469">
    <property type="entry name" value="FMN-dependent nitroreductase-like"/>
    <property type="match status" value="1"/>
</dbReference>
<evidence type="ECO:0000313" key="7">
    <source>
        <dbReference type="EMBL" id="PZW50840.1"/>
    </source>
</evidence>
<evidence type="ECO:0000259" key="6">
    <source>
        <dbReference type="Pfam" id="PF00881"/>
    </source>
</evidence>
<dbReference type="RefSeq" id="WP_111396138.1">
    <property type="nucleotide sequence ID" value="NZ_QKYU01000001.1"/>
</dbReference>
<dbReference type="InterPro" id="IPR029479">
    <property type="entry name" value="Nitroreductase"/>
</dbReference>
<dbReference type="EMBL" id="QKYU01000001">
    <property type="protein sequence ID" value="PZW50840.1"/>
    <property type="molecule type" value="Genomic_DNA"/>
</dbReference>
<sequence length="279" mass="29537">MDNAAPITLSQQDALTLRYGADALPPAGPWNEHIALLLSHRSIRGYRPDALPPGTVETLVAAAQSAATSSNLQSWSVIAVTDPAVKAVMAKVAANQKHIEQCPVFLVWLADLSRNERLGNAEGTELVALPYLESFLVAALDAGLAAQNAVVAAESLGLATVYIGALRNDPQKVAEVLGLPPGVMGVFGLCIGYAAPEVANEVKPRLPQAAVLFHETYGTPDEAALRAGYDAKLGAFSQRNEISQDNWSSRVLRRLGRITALAGRDKLAGILQAMGFPLR</sequence>
<dbReference type="Gene3D" id="3.40.109.10">
    <property type="entry name" value="NADH Oxidase"/>
    <property type="match status" value="1"/>
</dbReference>
<keyword evidence="2 5" id="KW-0285">Flavoprotein</keyword>
<evidence type="ECO:0000256" key="3">
    <source>
        <dbReference type="ARBA" id="ARBA00022643"/>
    </source>
</evidence>
<feature type="domain" description="Nitroreductase" evidence="6">
    <location>
        <begin position="39"/>
        <end position="193"/>
    </location>
</feature>
<accession>A0A2W7KQH4</accession>
<reference evidence="7 8" key="1">
    <citation type="submission" date="2018-06" db="EMBL/GenBank/DDBJ databases">
        <title>Genomic Encyclopedia of Archaeal and Bacterial Type Strains, Phase II (KMG-II): from individual species to whole genera.</title>
        <authorList>
            <person name="Goeker M."/>
        </authorList>
    </citation>
    <scope>NUCLEOTIDE SEQUENCE [LARGE SCALE GENOMIC DNA]</scope>
    <source>
        <strain evidence="7 8">DSM 24525</strain>
    </source>
</reference>
<dbReference type="InterPro" id="IPR016446">
    <property type="entry name" value="Flavin_OxRdtase_Frp"/>
</dbReference>
<dbReference type="PANTHER" id="PTHR43425:SF2">
    <property type="entry name" value="OXYGEN-INSENSITIVE NADPH NITROREDUCTASE"/>
    <property type="match status" value="1"/>
</dbReference>
<evidence type="ECO:0000256" key="1">
    <source>
        <dbReference type="ARBA" id="ARBA00008366"/>
    </source>
</evidence>
<evidence type="ECO:0000256" key="4">
    <source>
        <dbReference type="ARBA" id="ARBA00023002"/>
    </source>
</evidence>
<dbReference type="GO" id="GO:0016491">
    <property type="term" value="F:oxidoreductase activity"/>
    <property type="evidence" value="ECO:0007669"/>
    <property type="project" value="UniProtKB-UniRule"/>
</dbReference>
<proteinExistence type="inferred from homology"/>
<evidence type="ECO:0000256" key="5">
    <source>
        <dbReference type="PIRNR" id="PIRNR005426"/>
    </source>
</evidence>
<dbReference type="InterPro" id="IPR000415">
    <property type="entry name" value="Nitroreductase-like"/>
</dbReference>
<dbReference type="CDD" id="cd02146">
    <property type="entry name" value="NfsA-like"/>
    <property type="match status" value="1"/>
</dbReference>
<gene>
    <name evidence="7" type="ORF">C8P66_10153</name>
</gene>
<dbReference type="PIRSF" id="PIRSF005426">
    <property type="entry name" value="Frp"/>
    <property type="match status" value="1"/>
</dbReference>
<comment type="similarity">
    <text evidence="1 5">Belongs to the flavin oxidoreductase frp family.</text>
</comment>
<evidence type="ECO:0000256" key="2">
    <source>
        <dbReference type="ARBA" id="ARBA00022630"/>
    </source>
</evidence>
<dbReference type="AlphaFoldDB" id="A0A2W7KQH4"/>